<comment type="caution">
    <text evidence="3">The sequence shown here is derived from an EMBL/GenBank/DDBJ whole genome shotgun (WGS) entry which is preliminary data.</text>
</comment>
<reference evidence="3 4" key="1">
    <citation type="journal article" date="2020" name="Nature">
        <title>Six reference-quality genomes reveal evolution of bat adaptations.</title>
        <authorList>
            <person name="Jebb D."/>
            <person name="Huang Z."/>
            <person name="Pippel M."/>
            <person name="Hughes G.M."/>
            <person name="Lavrichenko K."/>
            <person name="Devanna P."/>
            <person name="Winkler S."/>
            <person name="Jermiin L.S."/>
            <person name="Skirmuntt E.C."/>
            <person name="Katzourakis A."/>
            <person name="Burkitt-Gray L."/>
            <person name="Ray D.A."/>
            <person name="Sullivan K.A.M."/>
            <person name="Roscito J.G."/>
            <person name="Kirilenko B.M."/>
            <person name="Davalos L.M."/>
            <person name="Corthals A.P."/>
            <person name="Power M.L."/>
            <person name="Jones G."/>
            <person name="Ransome R.D."/>
            <person name="Dechmann D.K.N."/>
            <person name="Locatelli A.G."/>
            <person name="Puechmaille S.J."/>
            <person name="Fedrigo O."/>
            <person name="Jarvis E.D."/>
            <person name="Hiller M."/>
            <person name="Vernes S.C."/>
            <person name="Myers E.W."/>
            <person name="Teeling E.C."/>
        </authorList>
    </citation>
    <scope>NUCLEOTIDE SEQUENCE [LARGE SCALE GENOMIC DNA]</scope>
    <source>
        <strain evidence="3">MRouAeg1</strain>
        <tissue evidence="3">Muscle</tissue>
    </source>
</reference>
<protein>
    <submittedName>
        <fullName evidence="3">Uncharacterized protein</fullName>
    </submittedName>
</protein>
<name>A0A7J8JHB2_ROUAE</name>
<evidence type="ECO:0000256" key="2">
    <source>
        <dbReference type="SAM" id="Phobius"/>
    </source>
</evidence>
<feature type="transmembrane region" description="Helical" evidence="2">
    <location>
        <begin position="99"/>
        <end position="117"/>
    </location>
</feature>
<proteinExistence type="predicted"/>
<organism evidence="3 4">
    <name type="scientific">Rousettus aegyptiacus</name>
    <name type="common">Egyptian fruit bat</name>
    <name type="synonym">Pteropus aegyptiacus</name>
    <dbReference type="NCBI Taxonomy" id="9407"/>
    <lineage>
        <taxon>Eukaryota</taxon>
        <taxon>Metazoa</taxon>
        <taxon>Chordata</taxon>
        <taxon>Craniata</taxon>
        <taxon>Vertebrata</taxon>
        <taxon>Euteleostomi</taxon>
        <taxon>Mammalia</taxon>
        <taxon>Eutheria</taxon>
        <taxon>Laurasiatheria</taxon>
        <taxon>Chiroptera</taxon>
        <taxon>Yinpterochiroptera</taxon>
        <taxon>Pteropodoidea</taxon>
        <taxon>Pteropodidae</taxon>
        <taxon>Rousettinae</taxon>
        <taxon>Rousettus</taxon>
    </lineage>
</organism>
<evidence type="ECO:0000313" key="4">
    <source>
        <dbReference type="Proteomes" id="UP000593571"/>
    </source>
</evidence>
<feature type="region of interest" description="Disordered" evidence="1">
    <location>
        <begin position="17"/>
        <end position="40"/>
    </location>
</feature>
<keyword evidence="2" id="KW-1133">Transmembrane helix</keyword>
<keyword evidence="2" id="KW-0812">Transmembrane</keyword>
<evidence type="ECO:0000256" key="1">
    <source>
        <dbReference type="SAM" id="MobiDB-lite"/>
    </source>
</evidence>
<dbReference type="Proteomes" id="UP000593571">
    <property type="component" value="Unassembled WGS sequence"/>
</dbReference>
<keyword evidence="2" id="KW-0472">Membrane</keyword>
<dbReference type="AlphaFoldDB" id="A0A7J8JHB2"/>
<accession>A0A7J8JHB2</accession>
<sequence length="120" mass="13452">MFLEETSVRFGRLSKDHYQPCGWASSNSSRAPKEQKGKGRINSLSLSWKVHIVLPLDSGAPGSWAFKLALNFATSFPGSPACRWQIKVFLGLYNPVDQFLLCTFVYKILLLILWATLADT</sequence>
<dbReference type="EMBL" id="JACASE010000002">
    <property type="protein sequence ID" value="KAF6496088.1"/>
    <property type="molecule type" value="Genomic_DNA"/>
</dbReference>
<gene>
    <name evidence="3" type="ORF">HJG63_010320</name>
</gene>
<keyword evidence="4" id="KW-1185">Reference proteome</keyword>
<evidence type="ECO:0000313" key="3">
    <source>
        <dbReference type="EMBL" id="KAF6496088.1"/>
    </source>
</evidence>